<evidence type="ECO:0000259" key="7">
    <source>
        <dbReference type="Pfam" id="PF01435"/>
    </source>
</evidence>
<dbReference type="Pfam" id="PF01435">
    <property type="entry name" value="Peptidase_M48"/>
    <property type="match status" value="1"/>
</dbReference>
<dbReference type="EMBL" id="JBIPKE010000013">
    <property type="protein sequence ID" value="MFH6982959.1"/>
    <property type="molecule type" value="Genomic_DNA"/>
</dbReference>
<dbReference type="GO" id="GO:0008237">
    <property type="term" value="F:metallopeptidase activity"/>
    <property type="evidence" value="ECO:0007669"/>
    <property type="project" value="UniProtKB-KW"/>
</dbReference>
<dbReference type="PANTHER" id="PTHR22726">
    <property type="entry name" value="METALLOENDOPEPTIDASE OMA1"/>
    <property type="match status" value="1"/>
</dbReference>
<proteinExistence type="inferred from homology"/>
<keyword evidence="1 6" id="KW-0645">Protease</keyword>
<evidence type="ECO:0000256" key="6">
    <source>
        <dbReference type="RuleBase" id="RU003983"/>
    </source>
</evidence>
<sequence length="252" mass="27074">MACDKNGDVSFFSIEQDKELGAQVAAQIASDTSFNILSASEYPEAYAYLESMKNVILNSGSVSYKDEFAWKLHIIDDDVLNAFATPGGYIYVYTGLIKYLEKADDLAGVMGHEIAHADQRHSSKQLQKAYGVQILLSIALGEDASQLAQVAGQIAGTGAILAFSRSAETEADDFSVQYLSDTDYACNGAASFFQKLLDEGQGGSTPVFLSTHPLPGNRVADINAKADKLGCDTGTITESGFTYQDFKNSLPE</sequence>
<reference evidence="8 9" key="1">
    <citation type="journal article" date="2013" name="Int. J. Syst. Evol. Microbiol.">
        <title>Marinoscillum luteum sp. nov., isolated from marine sediment.</title>
        <authorList>
            <person name="Cha I.T."/>
            <person name="Park S.J."/>
            <person name="Kim S.J."/>
            <person name="Kim J.G."/>
            <person name="Jung M.Y."/>
            <person name="Shin K.S."/>
            <person name="Kwon K.K."/>
            <person name="Yang S.H."/>
            <person name="Seo Y.S."/>
            <person name="Rhee S.K."/>
        </authorList>
    </citation>
    <scope>NUCLEOTIDE SEQUENCE [LARGE SCALE GENOMIC DNA]</scope>
    <source>
        <strain evidence="8 9">KCTC 23939</strain>
    </source>
</reference>
<dbReference type="RefSeq" id="WP_395416568.1">
    <property type="nucleotide sequence ID" value="NZ_JBIPKE010000013.1"/>
</dbReference>
<comment type="caution">
    <text evidence="8">The sequence shown here is derived from an EMBL/GenBank/DDBJ whole genome shotgun (WGS) entry which is preliminary data.</text>
</comment>
<evidence type="ECO:0000313" key="9">
    <source>
        <dbReference type="Proteomes" id="UP001610063"/>
    </source>
</evidence>
<gene>
    <name evidence="8" type="ORF">ACHKAR_05895</name>
</gene>
<keyword evidence="9" id="KW-1185">Reference proteome</keyword>
<evidence type="ECO:0000256" key="1">
    <source>
        <dbReference type="ARBA" id="ARBA00022670"/>
    </source>
</evidence>
<dbReference type="InterPro" id="IPR051156">
    <property type="entry name" value="Mito/Outer_Membr_Metalloprot"/>
</dbReference>
<comment type="cofactor">
    <cofactor evidence="6">
        <name>Zn(2+)</name>
        <dbReference type="ChEBI" id="CHEBI:29105"/>
    </cofactor>
    <text evidence="6">Binds 1 zinc ion per subunit.</text>
</comment>
<dbReference type="Gene3D" id="3.30.2010.10">
    <property type="entry name" value="Metalloproteases ('zincins'), catalytic domain"/>
    <property type="match status" value="1"/>
</dbReference>
<accession>A0ABW7N8A1</accession>
<evidence type="ECO:0000256" key="4">
    <source>
        <dbReference type="ARBA" id="ARBA00022833"/>
    </source>
</evidence>
<protein>
    <submittedName>
        <fullName evidence="8">M48 family metalloprotease</fullName>
        <ecNumber evidence="8">3.4.24.-</ecNumber>
    </submittedName>
</protein>
<dbReference type="PANTHER" id="PTHR22726:SF1">
    <property type="entry name" value="METALLOENDOPEPTIDASE OMA1, MITOCHONDRIAL"/>
    <property type="match status" value="1"/>
</dbReference>
<feature type="domain" description="Peptidase M48" evidence="7">
    <location>
        <begin position="52"/>
        <end position="224"/>
    </location>
</feature>
<keyword evidence="2" id="KW-0479">Metal-binding</keyword>
<evidence type="ECO:0000256" key="5">
    <source>
        <dbReference type="ARBA" id="ARBA00023049"/>
    </source>
</evidence>
<dbReference type="Proteomes" id="UP001610063">
    <property type="component" value="Unassembled WGS sequence"/>
</dbReference>
<organism evidence="8 9">
    <name type="scientific">Marinoscillum luteum</name>
    <dbReference type="NCBI Taxonomy" id="861051"/>
    <lineage>
        <taxon>Bacteria</taxon>
        <taxon>Pseudomonadati</taxon>
        <taxon>Bacteroidota</taxon>
        <taxon>Cytophagia</taxon>
        <taxon>Cytophagales</taxon>
        <taxon>Reichenbachiellaceae</taxon>
        <taxon>Marinoscillum</taxon>
    </lineage>
</organism>
<evidence type="ECO:0000256" key="3">
    <source>
        <dbReference type="ARBA" id="ARBA00022801"/>
    </source>
</evidence>
<keyword evidence="3 6" id="KW-0378">Hydrolase</keyword>
<dbReference type="InterPro" id="IPR001915">
    <property type="entry name" value="Peptidase_M48"/>
</dbReference>
<evidence type="ECO:0000313" key="8">
    <source>
        <dbReference type="EMBL" id="MFH6982959.1"/>
    </source>
</evidence>
<dbReference type="EC" id="3.4.24.-" evidence="8"/>
<keyword evidence="4 6" id="KW-0862">Zinc</keyword>
<name>A0ABW7N8A1_9BACT</name>
<comment type="similarity">
    <text evidence="6">Belongs to the peptidase M48 family.</text>
</comment>
<keyword evidence="5 6" id="KW-0482">Metalloprotease</keyword>
<evidence type="ECO:0000256" key="2">
    <source>
        <dbReference type="ARBA" id="ARBA00022723"/>
    </source>
</evidence>